<evidence type="ECO:0000256" key="1">
    <source>
        <dbReference type="ARBA" id="ARBA00001964"/>
    </source>
</evidence>
<evidence type="ECO:0000313" key="9">
    <source>
        <dbReference type="EMBL" id="CAF1607673.1"/>
    </source>
</evidence>
<dbReference type="AlphaFoldDB" id="A0A816BAA9"/>
<evidence type="ECO:0000256" key="4">
    <source>
        <dbReference type="ARBA" id="ARBA00023052"/>
    </source>
</evidence>
<evidence type="ECO:0000256" key="5">
    <source>
        <dbReference type="ARBA" id="ARBA00037426"/>
    </source>
</evidence>
<evidence type="ECO:0000256" key="3">
    <source>
        <dbReference type="ARBA" id="ARBA00023002"/>
    </source>
</evidence>
<dbReference type="GO" id="GO:0005739">
    <property type="term" value="C:mitochondrion"/>
    <property type="evidence" value="ECO:0007669"/>
    <property type="project" value="TreeGrafter"/>
</dbReference>
<keyword evidence="4" id="KW-0786">Thiamine pyrophosphate</keyword>
<gene>
    <name evidence="9" type="ORF">XAT740_LOCUS48481</name>
</gene>
<evidence type="ECO:0000256" key="2">
    <source>
        <dbReference type="ARBA" id="ARBA00006936"/>
    </source>
</evidence>
<dbReference type="GO" id="GO:0006099">
    <property type="term" value="P:tricarboxylic acid cycle"/>
    <property type="evidence" value="ECO:0007669"/>
    <property type="project" value="TreeGrafter"/>
</dbReference>
<dbReference type="Pfam" id="PF16078">
    <property type="entry name" value="2-oxogl_dehyd_N"/>
    <property type="match status" value="1"/>
</dbReference>
<comment type="caution">
    <text evidence="9">The sequence shown here is derived from an EMBL/GenBank/DDBJ whole genome shotgun (WGS) entry which is preliminary data.</text>
</comment>
<dbReference type="PANTHER" id="PTHR23152">
    <property type="entry name" value="2-OXOGLUTARATE DEHYDROGENASE"/>
    <property type="match status" value="1"/>
</dbReference>
<keyword evidence="10" id="KW-1185">Reference proteome</keyword>
<dbReference type="GO" id="GO:0030976">
    <property type="term" value="F:thiamine pyrophosphate binding"/>
    <property type="evidence" value="ECO:0007669"/>
    <property type="project" value="InterPro"/>
</dbReference>
<dbReference type="EMBL" id="CAJNOR010006959">
    <property type="protein sequence ID" value="CAF1607673.1"/>
    <property type="molecule type" value="Genomic_DNA"/>
</dbReference>
<proteinExistence type="inferred from homology"/>
<organism evidence="9 10">
    <name type="scientific">Adineta ricciae</name>
    <name type="common">Rotifer</name>
    <dbReference type="NCBI Taxonomy" id="249248"/>
    <lineage>
        <taxon>Eukaryota</taxon>
        <taxon>Metazoa</taxon>
        <taxon>Spiralia</taxon>
        <taxon>Gnathifera</taxon>
        <taxon>Rotifera</taxon>
        <taxon>Eurotatoria</taxon>
        <taxon>Bdelloidea</taxon>
        <taxon>Adinetida</taxon>
        <taxon>Adinetidae</taxon>
        <taxon>Adineta</taxon>
    </lineage>
</organism>
<evidence type="ECO:0000256" key="6">
    <source>
        <dbReference type="ARBA" id="ARBA00040267"/>
    </source>
</evidence>
<comment type="cofactor">
    <cofactor evidence="1">
        <name>thiamine diphosphate</name>
        <dbReference type="ChEBI" id="CHEBI:58937"/>
    </cofactor>
</comment>
<dbReference type="Proteomes" id="UP000663828">
    <property type="component" value="Unassembled WGS sequence"/>
</dbReference>
<dbReference type="GO" id="GO:0004591">
    <property type="term" value="F:oxoglutarate dehydrogenase (succinyl-transferring) activity"/>
    <property type="evidence" value="ECO:0007669"/>
    <property type="project" value="TreeGrafter"/>
</dbReference>
<comment type="function">
    <text evidence="5">The 2-oxoglutarate dehydrogenase complex catalyzes the overall conversion of 2-oxoglutarate to succinyl-CoA and CO(2). It contains multiple copies of three enzymatic components: 2-oxoglutarate dehydrogenase (E1), dihydrolipoamide succinyltransferase (E2) and lipoamide dehydrogenase (E3).</text>
</comment>
<dbReference type="PANTHER" id="PTHR23152:SF4">
    <property type="entry name" value="2-OXOADIPATE DEHYDROGENASE COMPLEX COMPONENT E1"/>
    <property type="match status" value="1"/>
</dbReference>
<sequence length="190" mass="21761">MERLVSSVSRPSISSIRCLPQLMLATRGLHKAHRESFLNASSSNYIDEMYEQWSKDPQSVHKSWDLYFRNQVYQRPPTLGLTPPSPALTQYYQMTGFLQQQPAAISQQQQQSQLQTTSSTSGVQEIPLDMKLVQDHMAVQALVRSYQVCIFVISLTDQWPENKEINPQNNISFYLSIYPLPDAWSQDSST</sequence>
<protein>
    <recommendedName>
        <fullName evidence="6">2-oxoglutarate dehydrogenase, mitochondrial</fullName>
    </recommendedName>
    <alternativeName>
        <fullName evidence="7">2-oxoglutarate dehydrogenase complex component E1</fullName>
    </alternativeName>
</protein>
<feature type="domain" description="2-oxoglutarate dehydrogenase E1 component N-terminal" evidence="8">
    <location>
        <begin position="35"/>
        <end position="70"/>
    </location>
</feature>
<reference evidence="9" key="1">
    <citation type="submission" date="2021-02" db="EMBL/GenBank/DDBJ databases">
        <authorList>
            <person name="Nowell W R."/>
        </authorList>
    </citation>
    <scope>NUCLEOTIDE SEQUENCE</scope>
</reference>
<comment type="similarity">
    <text evidence="2">Belongs to the alpha-ketoglutarate dehydrogenase family.</text>
</comment>
<keyword evidence="3" id="KW-0560">Oxidoreductase</keyword>
<evidence type="ECO:0000259" key="8">
    <source>
        <dbReference type="Pfam" id="PF16078"/>
    </source>
</evidence>
<dbReference type="InterPro" id="IPR011603">
    <property type="entry name" value="2oxoglutarate_DH_E1"/>
</dbReference>
<name>A0A816BAA9_ADIRI</name>
<evidence type="ECO:0000313" key="10">
    <source>
        <dbReference type="Proteomes" id="UP000663828"/>
    </source>
</evidence>
<dbReference type="InterPro" id="IPR032106">
    <property type="entry name" value="2-oxogl_dehyd_N"/>
</dbReference>
<accession>A0A816BAA9</accession>
<dbReference type="GO" id="GO:0045252">
    <property type="term" value="C:oxoglutarate dehydrogenase complex"/>
    <property type="evidence" value="ECO:0007669"/>
    <property type="project" value="TreeGrafter"/>
</dbReference>
<evidence type="ECO:0000256" key="7">
    <source>
        <dbReference type="ARBA" id="ARBA00042984"/>
    </source>
</evidence>